<keyword evidence="2" id="KW-1185">Reference proteome</keyword>
<organism evidence="1 2">
    <name type="scientific">Cyclobacterium qasimii</name>
    <dbReference type="NCBI Taxonomy" id="1350429"/>
    <lineage>
        <taxon>Bacteria</taxon>
        <taxon>Pseudomonadati</taxon>
        <taxon>Bacteroidota</taxon>
        <taxon>Cytophagia</taxon>
        <taxon>Cytophagales</taxon>
        <taxon>Cyclobacteriaceae</taxon>
        <taxon>Cyclobacterium</taxon>
    </lineage>
</organism>
<evidence type="ECO:0000313" key="2">
    <source>
        <dbReference type="Proteomes" id="UP000321301"/>
    </source>
</evidence>
<dbReference type="EMBL" id="BJYV01000009">
    <property type="protein sequence ID" value="GEO21760.1"/>
    <property type="molecule type" value="Genomic_DNA"/>
</dbReference>
<gene>
    <name evidence="1" type="ORF">CQA01_22940</name>
</gene>
<sequence>MFVEGETLLCCVLLLPVLAFTALLAERVAGVLLFLSASDRTFELLGEATVDDLLLDGLATVDRVLL</sequence>
<protein>
    <submittedName>
        <fullName evidence="1">Uncharacterized protein</fullName>
    </submittedName>
</protein>
<name>A0A512CCD7_9BACT</name>
<dbReference type="Proteomes" id="UP000321301">
    <property type="component" value="Unassembled WGS sequence"/>
</dbReference>
<accession>A0A512CCD7</accession>
<comment type="caution">
    <text evidence="1">The sequence shown here is derived from an EMBL/GenBank/DDBJ whole genome shotgun (WGS) entry which is preliminary data.</text>
</comment>
<proteinExistence type="predicted"/>
<dbReference type="AlphaFoldDB" id="A0A512CCD7"/>
<reference evidence="1 2" key="1">
    <citation type="submission" date="2019-07" db="EMBL/GenBank/DDBJ databases">
        <title>Whole genome shotgun sequence of Cyclobacterium qasimii NBRC 106168.</title>
        <authorList>
            <person name="Hosoyama A."/>
            <person name="Uohara A."/>
            <person name="Ohji S."/>
            <person name="Ichikawa N."/>
        </authorList>
    </citation>
    <scope>NUCLEOTIDE SEQUENCE [LARGE SCALE GENOMIC DNA]</scope>
    <source>
        <strain evidence="1 2">NBRC 106168</strain>
    </source>
</reference>
<evidence type="ECO:0000313" key="1">
    <source>
        <dbReference type="EMBL" id="GEO21760.1"/>
    </source>
</evidence>